<dbReference type="InterPro" id="IPR002641">
    <property type="entry name" value="PNPLA_dom"/>
</dbReference>
<reference evidence="7" key="1">
    <citation type="submission" date="2021-11" db="EMBL/GenBank/DDBJ databases">
        <title>Cultivation dependent microbiological survey of springs from the worlds oldest radium mine currently devoted to the extraction of radon-saturated water.</title>
        <authorList>
            <person name="Kapinusova G."/>
            <person name="Smrhova T."/>
            <person name="Strejcek M."/>
            <person name="Suman J."/>
            <person name="Jani K."/>
            <person name="Pajer P."/>
            <person name="Uhlik O."/>
        </authorList>
    </citation>
    <scope>NUCLEOTIDE SEQUENCE [LARGE SCALE GENOMIC DNA]</scope>
    <source>
        <strain evidence="7">J379</strain>
    </source>
</reference>
<keyword evidence="1 4" id="KW-0378">Hydrolase</keyword>
<feature type="short sequence motif" description="GXSXG" evidence="4">
    <location>
        <begin position="49"/>
        <end position="53"/>
    </location>
</feature>
<evidence type="ECO:0000313" key="7">
    <source>
        <dbReference type="Proteomes" id="UP001058860"/>
    </source>
</evidence>
<accession>A0ABY5PKJ3</accession>
<keyword evidence="2 4" id="KW-0442">Lipid degradation</keyword>
<feature type="active site" description="Nucleophile" evidence="4">
    <location>
        <position position="51"/>
    </location>
</feature>
<name>A0ABY5PKJ3_9ACTN</name>
<proteinExistence type="predicted"/>
<dbReference type="SUPFAM" id="SSF52151">
    <property type="entry name" value="FabD/lysophospholipase-like"/>
    <property type="match status" value="1"/>
</dbReference>
<protein>
    <submittedName>
        <fullName evidence="6">Patatin-like phospholipase family protein</fullName>
    </submittedName>
</protein>
<evidence type="ECO:0000256" key="4">
    <source>
        <dbReference type="PROSITE-ProRule" id="PRU01161"/>
    </source>
</evidence>
<feature type="short sequence motif" description="GXGXXG" evidence="4">
    <location>
        <begin position="18"/>
        <end position="23"/>
    </location>
</feature>
<dbReference type="RefSeq" id="WP_353865347.1">
    <property type="nucleotide sequence ID" value="NZ_CP088295.1"/>
</dbReference>
<feature type="domain" description="PNPLA" evidence="5">
    <location>
        <begin position="14"/>
        <end position="232"/>
    </location>
</feature>
<gene>
    <name evidence="6" type="ORF">LRS13_04880</name>
</gene>
<keyword evidence="7" id="KW-1185">Reference proteome</keyword>
<dbReference type="Gene3D" id="3.40.1090.10">
    <property type="entry name" value="Cytosolic phospholipase A2 catalytic domain"/>
    <property type="match status" value="1"/>
</dbReference>
<evidence type="ECO:0000313" key="6">
    <source>
        <dbReference type="EMBL" id="UUY04867.1"/>
    </source>
</evidence>
<feature type="active site" description="Proton acceptor" evidence="4">
    <location>
        <position position="219"/>
    </location>
</feature>
<dbReference type="InterPro" id="IPR016035">
    <property type="entry name" value="Acyl_Trfase/lysoPLipase"/>
</dbReference>
<dbReference type="PROSITE" id="PS51635">
    <property type="entry name" value="PNPLA"/>
    <property type="match status" value="1"/>
</dbReference>
<evidence type="ECO:0000256" key="2">
    <source>
        <dbReference type="ARBA" id="ARBA00022963"/>
    </source>
</evidence>
<sequence length="434" mass="46958">MAIDRNGTAPKVALVLPGGGARGAYEAGALSVLLPALEARGERVSVICGTSVGAINAAAAASMVHRPMDEQVEYSLDHWRNLRKTDVISPVLGPGLAVSAARGLAEALGVPGVRLASLLDPRPMASSLEKWIDWMALHRNVRNGTLDAVCVVATSLSTGRPTAFVETRGPAPRNKSTDGIRFQKVTLSGQHVRASAAMPLLFPPVEVTRPARAAGHYIDGATRLNTPLAPALSLGADRVIVIGFKPFAAPPEEELARRPRMTDVLANVLDGLMVDQIADDLHQLAAINSFFADSVGGVSSSARAYRTARGRPSYRKVSYALVAPEKRTTLADVAERILDEKYGGLKALRDPDFPLLSRLLDGGRRGELMSFVLFDQDFAAALIEVGKADAQRWLDRHPRFWCADAAHDLDFDDTGTELMREEHAIDEWRELRRR</sequence>
<evidence type="ECO:0000259" key="5">
    <source>
        <dbReference type="PROSITE" id="PS51635"/>
    </source>
</evidence>
<dbReference type="Proteomes" id="UP001058860">
    <property type="component" value="Chromosome"/>
</dbReference>
<dbReference type="PANTHER" id="PTHR14226">
    <property type="entry name" value="NEUROPATHY TARGET ESTERASE/SWISS CHEESE D.MELANOGASTER"/>
    <property type="match status" value="1"/>
</dbReference>
<organism evidence="6 7">
    <name type="scientific">Svornostia abyssi</name>
    <dbReference type="NCBI Taxonomy" id="2898438"/>
    <lineage>
        <taxon>Bacteria</taxon>
        <taxon>Bacillati</taxon>
        <taxon>Actinomycetota</taxon>
        <taxon>Thermoleophilia</taxon>
        <taxon>Solirubrobacterales</taxon>
        <taxon>Baekduiaceae</taxon>
        <taxon>Svornostia</taxon>
    </lineage>
</organism>
<evidence type="ECO:0000256" key="1">
    <source>
        <dbReference type="ARBA" id="ARBA00022801"/>
    </source>
</evidence>
<keyword evidence="3 4" id="KW-0443">Lipid metabolism</keyword>
<feature type="short sequence motif" description="DGA/G" evidence="4">
    <location>
        <begin position="219"/>
        <end position="221"/>
    </location>
</feature>
<dbReference type="EMBL" id="CP088295">
    <property type="protein sequence ID" value="UUY04867.1"/>
    <property type="molecule type" value="Genomic_DNA"/>
</dbReference>
<dbReference type="InterPro" id="IPR050301">
    <property type="entry name" value="NTE"/>
</dbReference>
<evidence type="ECO:0000256" key="3">
    <source>
        <dbReference type="ARBA" id="ARBA00023098"/>
    </source>
</evidence>
<dbReference type="Pfam" id="PF01734">
    <property type="entry name" value="Patatin"/>
    <property type="match status" value="1"/>
</dbReference>
<dbReference type="PANTHER" id="PTHR14226:SF57">
    <property type="entry name" value="BLR7027 PROTEIN"/>
    <property type="match status" value="1"/>
</dbReference>